<feature type="transmembrane region" description="Helical" evidence="9">
    <location>
        <begin position="94"/>
        <end position="113"/>
    </location>
</feature>
<dbReference type="InterPro" id="IPR046342">
    <property type="entry name" value="CBS_dom_sf"/>
</dbReference>
<feature type="transmembrane region" description="Helical" evidence="9">
    <location>
        <begin position="20"/>
        <end position="41"/>
    </location>
</feature>
<feature type="transmembrane region" description="Helical" evidence="9">
    <location>
        <begin position="134"/>
        <end position="157"/>
    </location>
</feature>
<evidence type="ECO:0000256" key="3">
    <source>
        <dbReference type="ARBA" id="ARBA00022737"/>
    </source>
</evidence>
<keyword evidence="4 8" id="KW-1133">Transmembrane helix</keyword>
<organism evidence="12 13">
    <name type="scientific">Brevinema andersonii</name>
    <dbReference type="NCBI Taxonomy" id="34097"/>
    <lineage>
        <taxon>Bacteria</taxon>
        <taxon>Pseudomonadati</taxon>
        <taxon>Spirochaetota</taxon>
        <taxon>Spirochaetia</taxon>
        <taxon>Brevinematales</taxon>
        <taxon>Brevinemataceae</taxon>
        <taxon>Brevinema</taxon>
    </lineage>
</organism>
<evidence type="ECO:0000313" key="12">
    <source>
        <dbReference type="EMBL" id="SFB78699.1"/>
    </source>
</evidence>
<evidence type="ECO:0000256" key="7">
    <source>
        <dbReference type="PROSITE-ProRule" id="PRU00703"/>
    </source>
</evidence>
<dbReference type="Gene3D" id="3.10.580.10">
    <property type="entry name" value="CBS-domain"/>
    <property type="match status" value="1"/>
</dbReference>
<keyword evidence="3" id="KW-0677">Repeat</keyword>
<keyword evidence="6 8" id="KW-0472">Membrane</keyword>
<evidence type="ECO:0000256" key="1">
    <source>
        <dbReference type="ARBA" id="ARBA00004141"/>
    </source>
</evidence>
<proteinExistence type="predicted"/>
<gene>
    <name evidence="12" type="ORF">SAMN02745150_00801</name>
</gene>
<feature type="domain" description="CBS" evidence="10">
    <location>
        <begin position="212"/>
        <end position="274"/>
    </location>
</feature>
<dbReference type="STRING" id="34097.SAMN02745150_00801"/>
<evidence type="ECO:0000313" key="13">
    <source>
        <dbReference type="Proteomes" id="UP000240042"/>
    </source>
</evidence>
<dbReference type="InterPro" id="IPR044751">
    <property type="entry name" value="Ion_transp-like_CBS"/>
</dbReference>
<evidence type="ECO:0000256" key="6">
    <source>
        <dbReference type="ARBA" id="ARBA00023136"/>
    </source>
</evidence>
<accession>A0A1I1DUH8</accession>
<sequence length="427" mass="48282">MIDWHLAVEYFGWSMFNLALSGFLGGSETAFLSLNRIFLYARQESGSLSAKILIFLVERSTLFVTAIVIANNVTLILGTLYITRILIEVFHVSLLWTTILGAVITTPFQLIIGEVLPKSFFHPFSNLLSYKFSFIWIIIYFALLPLSLFFRGILFVLSKIFGVSSKDEQGFAQSEFQDLLDVSLKSGALNTGEREFINNILEFRDIRAREAMTPLSQLVCVEQSETVQRTLDIMKEKQVSILPVYHSRIDNPIGRVRAKDLLTAMPNEPVLNYVQEVFFIPATAHLEKVLIQMQRRHLPLAFVVDEYGGIVGVLRVEDIVVEIVGEVIEEGEIDFLINPDGSVFADGLCDIDDLFGILKLVINTDEVKTLGGFIMEKLGRMPQVGDVIFYKPWYFSVQSLRGRSIERVIISKNKPKSHIQNESENGI</sequence>
<evidence type="ECO:0000259" key="11">
    <source>
        <dbReference type="PROSITE" id="PS51846"/>
    </source>
</evidence>
<evidence type="ECO:0000259" key="10">
    <source>
        <dbReference type="PROSITE" id="PS51371"/>
    </source>
</evidence>
<dbReference type="PROSITE" id="PS51846">
    <property type="entry name" value="CNNM"/>
    <property type="match status" value="1"/>
</dbReference>
<dbReference type="CDD" id="cd04590">
    <property type="entry name" value="CBS_pair_CorC_HlyC_assoc"/>
    <property type="match status" value="1"/>
</dbReference>
<keyword evidence="13" id="KW-1185">Reference proteome</keyword>
<dbReference type="Gene3D" id="3.30.465.10">
    <property type="match status" value="1"/>
</dbReference>
<dbReference type="InterPro" id="IPR005170">
    <property type="entry name" value="Transptr-assoc_dom"/>
</dbReference>
<dbReference type="PANTHER" id="PTHR22777">
    <property type="entry name" value="HEMOLYSIN-RELATED"/>
    <property type="match status" value="1"/>
</dbReference>
<evidence type="ECO:0000256" key="5">
    <source>
        <dbReference type="ARBA" id="ARBA00023122"/>
    </source>
</evidence>
<dbReference type="InterPro" id="IPR000644">
    <property type="entry name" value="CBS_dom"/>
</dbReference>
<dbReference type="PANTHER" id="PTHR22777:SF17">
    <property type="entry name" value="UPF0053 PROTEIN SLL0260"/>
    <property type="match status" value="1"/>
</dbReference>
<dbReference type="PROSITE" id="PS51371">
    <property type="entry name" value="CBS"/>
    <property type="match status" value="2"/>
</dbReference>
<reference evidence="13" key="1">
    <citation type="submission" date="2016-10" db="EMBL/GenBank/DDBJ databases">
        <authorList>
            <person name="Varghese N."/>
            <person name="Submissions S."/>
        </authorList>
    </citation>
    <scope>NUCLEOTIDE SEQUENCE [LARGE SCALE GENOMIC DNA]</scope>
    <source>
        <strain evidence="13">ATCC 43811</strain>
    </source>
</reference>
<dbReference type="SUPFAM" id="SSF56176">
    <property type="entry name" value="FAD-binding/transporter-associated domain-like"/>
    <property type="match status" value="1"/>
</dbReference>
<feature type="domain" description="CBS" evidence="10">
    <location>
        <begin position="275"/>
        <end position="330"/>
    </location>
</feature>
<keyword evidence="5 7" id="KW-0129">CBS domain</keyword>
<dbReference type="Pfam" id="PF00571">
    <property type="entry name" value="CBS"/>
    <property type="match status" value="2"/>
</dbReference>
<dbReference type="InterPro" id="IPR002550">
    <property type="entry name" value="CNNM"/>
</dbReference>
<dbReference type="Proteomes" id="UP000240042">
    <property type="component" value="Unassembled WGS sequence"/>
</dbReference>
<name>A0A1I1DUH8_BREAD</name>
<dbReference type="RefSeq" id="WP_092318869.1">
    <property type="nucleotide sequence ID" value="NZ_FOKY01000004.1"/>
</dbReference>
<dbReference type="GO" id="GO:0050660">
    <property type="term" value="F:flavin adenine dinucleotide binding"/>
    <property type="evidence" value="ECO:0007669"/>
    <property type="project" value="InterPro"/>
</dbReference>
<dbReference type="SMART" id="SM00116">
    <property type="entry name" value="CBS"/>
    <property type="match status" value="2"/>
</dbReference>
<comment type="subcellular location">
    <subcellularLocation>
        <location evidence="1">Membrane</location>
        <topology evidence="1">Multi-pass membrane protein</topology>
    </subcellularLocation>
</comment>
<evidence type="ECO:0000256" key="2">
    <source>
        <dbReference type="ARBA" id="ARBA00022692"/>
    </source>
</evidence>
<dbReference type="GO" id="GO:0005886">
    <property type="term" value="C:plasma membrane"/>
    <property type="evidence" value="ECO:0007669"/>
    <property type="project" value="TreeGrafter"/>
</dbReference>
<dbReference type="SUPFAM" id="SSF54631">
    <property type="entry name" value="CBS-domain pair"/>
    <property type="match status" value="1"/>
</dbReference>
<evidence type="ECO:0000256" key="4">
    <source>
        <dbReference type="ARBA" id="ARBA00022989"/>
    </source>
</evidence>
<dbReference type="AlphaFoldDB" id="A0A1I1DUH8"/>
<dbReference type="InterPro" id="IPR016169">
    <property type="entry name" value="FAD-bd_PCMH_sub2"/>
</dbReference>
<dbReference type="Pfam" id="PF03471">
    <property type="entry name" value="CorC_HlyC"/>
    <property type="match status" value="1"/>
</dbReference>
<dbReference type="InterPro" id="IPR036318">
    <property type="entry name" value="FAD-bd_PCMH-like_sf"/>
</dbReference>
<keyword evidence="2 8" id="KW-0812">Transmembrane</keyword>
<evidence type="ECO:0000256" key="9">
    <source>
        <dbReference type="SAM" id="Phobius"/>
    </source>
</evidence>
<evidence type="ECO:0000256" key="8">
    <source>
        <dbReference type="PROSITE-ProRule" id="PRU01193"/>
    </source>
</evidence>
<protein>
    <submittedName>
        <fullName evidence="12">Hemolysin, contains CBS domains</fullName>
    </submittedName>
</protein>
<feature type="transmembrane region" description="Helical" evidence="9">
    <location>
        <begin position="62"/>
        <end position="82"/>
    </location>
</feature>
<dbReference type="SMART" id="SM01091">
    <property type="entry name" value="CorC_HlyC"/>
    <property type="match status" value="1"/>
</dbReference>
<dbReference type="EMBL" id="FOKY01000004">
    <property type="protein sequence ID" value="SFB78699.1"/>
    <property type="molecule type" value="Genomic_DNA"/>
</dbReference>
<dbReference type="Pfam" id="PF01595">
    <property type="entry name" value="CNNM"/>
    <property type="match status" value="1"/>
</dbReference>
<feature type="domain" description="CNNM transmembrane" evidence="11">
    <location>
        <begin position="3"/>
        <end position="193"/>
    </location>
</feature>
<dbReference type="OrthoDB" id="9798188at2"/>